<gene>
    <name evidence="1" type="ORF">F2P81_011346</name>
</gene>
<reference evidence="1 2" key="1">
    <citation type="submission" date="2019-06" db="EMBL/GenBank/DDBJ databases">
        <title>Draft genomes of female and male turbot (Scophthalmus maximus).</title>
        <authorList>
            <person name="Xu H."/>
            <person name="Xu X.-W."/>
            <person name="Shao C."/>
            <person name="Chen S."/>
        </authorList>
    </citation>
    <scope>NUCLEOTIDE SEQUENCE [LARGE SCALE GENOMIC DNA]</scope>
    <source>
        <strain evidence="1">Ysfricsl-2016a</strain>
        <tissue evidence="1">Blood</tissue>
    </source>
</reference>
<accession>A0A6A4SYA7</accession>
<sequence>MSSLLVTLRDSGPQMQQEKITLMDGSSSGGCVQQRTIHIINAVEKVYVKRCVTSDENPAERRAEFTSCCLFCSAPSVRRQKHGKTHFCVHALAAANGDETEDKEKQDARTAPHCKQPLSVLMQAAKGREALSFHHSEN</sequence>
<protein>
    <submittedName>
        <fullName evidence="1">Uncharacterized protein</fullName>
    </submittedName>
</protein>
<evidence type="ECO:0000313" key="2">
    <source>
        <dbReference type="Proteomes" id="UP000438429"/>
    </source>
</evidence>
<dbReference type="Proteomes" id="UP000438429">
    <property type="component" value="Unassembled WGS sequence"/>
</dbReference>
<proteinExistence type="predicted"/>
<comment type="caution">
    <text evidence="1">The sequence shown here is derived from an EMBL/GenBank/DDBJ whole genome shotgun (WGS) entry which is preliminary data.</text>
</comment>
<dbReference type="EMBL" id="VEVO01000010">
    <property type="protein sequence ID" value="KAF0036034.1"/>
    <property type="molecule type" value="Genomic_DNA"/>
</dbReference>
<dbReference type="AlphaFoldDB" id="A0A6A4SYA7"/>
<organism evidence="1 2">
    <name type="scientific">Scophthalmus maximus</name>
    <name type="common">Turbot</name>
    <name type="synonym">Psetta maxima</name>
    <dbReference type="NCBI Taxonomy" id="52904"/>
    <lineage>
        <taxon>Eukaryota</taxon>
        <taxon>Metazoa</taxon>
        <taxon>Chordata</taxon>
        <taxon>Craniata</taxon>
        <taxon>Vertebrata</taxon>
        <taxon>Euteleostomi</taxon>
        <taxon>Actinopterygii</taxon>
        <taxon>Neopterygii</taxon>
        <taxon>Teleostei</taxon>
        <taxon>Neoteleostei</taxon>
        <taxon>Acanthomorphata</taxon>
        <taxon>Carangaria</taxon>
        <taxon>Pleuronectiformes</taxon>
        <taxon>Pleuronectoidei</taxon>
        <taxon>Scophthalmidae</taxon>
        <taxon>Scophthalmus</taxon>
    </lineage>
</organism>
<name>A0A6A4SYA7_SCOMX</name>
<evidence type="ECO:0000313" key="1">
    <source>
        <dbReference type="EMBL" id="KAF0036034.1"/>
    </source>
</evidence>